<accession>A0A323VB95</accession>
<dbReference type="AlphaFoldDB" id="A0A323VB95"/>
<dbReference type="Pfam" id="PF24837">
    <property type="entry name" value="AMIN-like"/>
    <property type="match status" value="1"/>
</dbReference>
<evidence type="ECO:0000313" key="4">
    <source>
        <dbReference type="EMBL" id="MBB3677861.1"/>
    </source>
</evidence>
<dbReference type="EMBL" id="QKNV01000098">
    <property type="protein sequence ID" value="PZA21303.1"/>
    <property type="molecule type" value="Genomic_DNA"/>
</dbReference>
<gene>
    <name evidence="5" type="ORF">DMO24_10930</name>
    <name evidence="4" type="ORF">FHX36_003596</name>
</gene>
<dbReference type="EMBL" id="JACIBU010000001">
    <property type="protein sequence ID" value="MBB3677861.1"/>
    <property type="molecule type" value="Genomic_DNA"/>
</dbReference>
<protein>
    <recommendedName>
        <fullName evidence="3">AMIN-like domain-containing protein</fullName>
    </recommendedName>
</protein>
<evidence type="ECO:0000313" key="6">
    <source>
        <dbReference type="Proteomes" id="UP000247602"/>
    </source>
</evidence>
<dbReference type="RefSeq" id="WP_110552312.1">
    <property type="nucleotide sequence ID" value="NZ_JACIBU010000001.1"/>
</dbReference>
<dbReference type="Proteomes" id="UP000580718">
    <property type="component" value="Unassembled WGS sequence"/>
</dbReference>
<feature type="compositionally biased region" description="Low complexity" evidence="1">
    <location>
        <begin position="70"/>
        <end position="81"/>
    </location>
</feature>
<dbReference type="PROSITE" id="PS51257">
    <property type="entry name" value="PROKAR_LIPOPROTEIN"/>
    <property type="match status" value="1"/>
</dbReference>
<feature type="chain" id="PRO_5044073183" description="AMIN-like domain-containing protein" evidence="2">
    <location>
        <begin position="28"/>
        <end position="211"/>
    </location>
</feature>
<dbReference type="InterPro" id="IPR056303">
    <property type="entry name" value="AMIN-like"/>
</dbReference>
<reference evidence="5 6" key="1">
    <citation type="submission" date="2018-06" db="EMBL/GenBank/DDBJ databases">
        <title>Draft genome sequence of Modestobacter versicolor CP153-2.</title>
        <authorList>
            <person name="Gundlapally S.R."/>
        </authorList>
    </citation>
    <scope>NUCLEOTIDE SEQUENCE [LARGE SCALE GENOMIC DNA]</scope>
    <source>
        <strain evidence="5 6">CP153-2</strain>
    </source>
</reference>
<keyword evidence="2" id="KW-0732">Signal</keyword>
<organism evidence="5 6">
    <name type="scientific">Modestobacter versicolor</name>
    <dbReference type="NCBI Taxonomy" id="429133"/>
    <lineage>
        <taxon>Bacteria</taxon>
        <taxon>Bacillati</taxon>
        <taxon>Actinomycetota</taxon>
        <taxon>Actinomycetes</taxon>
        <taxon>Geodermatophilales</taxon>
        <taxon>Geodermatophilaceae</taxon>
        <taxon>Modestobacter</taxon>
    </lineage>
</organism>
<proteinExistence type="predicted"/>
<reference evidence="4 7" key="2">
    <citation type="submission" date="2020-08" db="EMBL/GenBank/DDBJ databases">
        <title>Sequencing the genomes of 1000 actinobacteria strains.</title>
        <authorList>
            <person name="Klenk H.-P."/>
        </authorList>
    </citation>
    <scope>NUCLEOTIDE SEQUENCE [LARGE SCALE GENOMIC DNA]</scope>
    <source>
        <strain evidence="4 7">DSM 16678</strain>
    </source>
</reference>
<dbReference type="Proteomes" id="UP000247602">
    <property type="component" value="Unassembled WGS sequence"/>
</dbReference>
<keyword evidence="6" id="KW-1185">Reference proteome</keyword>
<name>A0A323VB95_9ACTN</name>
<feature type="region of interest" description="Disordered" evidence="1">
    <location>
        <begin position="23"/>
        <end position="81"/>
    </location>
</feature>
<comment type="caution">
    <text evidence="5">The sequence shown here is derived from an EMBL/GenBank/DDBJ whole genome shotgun (WGS) entry which is preliminary data.</text>
</comment>
<sequence length="211" mass="21217">MRTRRPTRSLGLAAAVLLLAGCGSQTGTDDASSTSGVTAGSSATTEAPTSAAGGSEATEDPAASPFPGNTDPDVADPVTPDGLTVTTVRAAHHEGYDRVVFELSGSGTPGWSVEYVDTPTSQGSGEVVDVPGAAFLQVTLQGTTYPYESGATEVARGAVAVSGTEVVDGVVYDATFEGTSVAWIGTGERTPFRVYALTAPSRVVVEVADAG</sequence>
<evidence type="ECO:0000256" key="2">
    <source>
        <dbReference type="SAM" id="SignalP"/>
    </source>
</evidence>
<dbReference type="OrthoDB" id="3393679at2"/>
<feature type="domain" description="AMIN-like" evidence="3">
    <location>
        <begin position="84"/>
        <end position="208"/>
    </location>
</feature>
<feature type="signal peptide" evidence="2">
    <location>
        <begin position="1"/>
        <end position="27"/>
    </location>
</feature>
<evidence type="ECO:0000259" key="3">
    <source>
        <dbReference type="Pfam" id="PF24837"/>
    </source>
</evidence>
<feature type="compositionally biased region" description="Low complexity" evidence="1">
    <location>
        <begin position="31"/>
        <end position="55"/>
    </location>
</feature>
<evidence type="ECO:0000313" key="5">
    <source>
        <dbReference type="EMBL" id="PZA21303.1"/>
    </source>
</evidence>
<evidence type="ECO:0000256" key="1">
    <source>
        <dbReference type="SAM" id="MobiDB-lite"/>
    </source>
</evidence>
<evidence type="ECO:0000313" key="7">
    <source>
        <dbReference type="Proteomes" id="UP000580718"/>
    </source>
</evidence>